<proteinExistence type="predicted"/>
<feature type="domain" description="Fibrinogen C-terminal" evidence="5">
    <location>
        <begin position="100"/>
        <end position="172"/>
    </location>
</feature>
<evidence type="ECO:0000313" key="6">
    <source>
        <dbReference type="EMBL" id="PFX22544.1"/>
    </source>
</evidence>
<dbReference type="Pfam" id="PF00024">
    <property type="entry name" value="PAN_1"/>
    <property type="match status" value="1"/>
</dbReference>
<dbReference type="OrthoDB" id="5952160at2759"/>
<dbReference type="PROSITE" id="PS51406">
    <property type="entry name" value="FIBRINOGEN_C_2"/>
    <property type="match status" value="1"/>
</dbReference>
<reference evidence="7" key="1">
    <citation type="journal article" date="2017" name="bioRxiv">
        <title>Comparative analysis of the genomes of Stylophora pistillata and Acropora digitifera provides evidence for extensive differences between species of corals.</title>
        <authorList>
            <person name="Voolstra C.R."/>
            <person name="Li Y."/>
            <person name="Liew Y.J."/>
            <person name="Baumgarten S."/>
            <person name="Zoccola D."/>
            <person name="Flot J.-F."/>
            <person name="Tambutte S."/>
            <person name="Allemand D."/>
            <person name="Aranda M."/>
        </authorList>
    </citation>
    <scope>NUCLEOTIDE SEQUENCE [LARGE SCALE GENOMIC DNA]</scope>
</reference>
<keyword evidence="2" id="KW-0964">Secreted</keyword>
<dbReference type="GO" id="GO:0005615">
    <property type="term" value="C:extracellular space"/>
    <property type="evidence" value="ECO:0007669"/>
    <property type="project" value="TreeGrafter"/>
</dbReference>
<dbReference type="SMART" id="SM00186">
    <property type="entry name" value="FBG"/>
    <property type="match status" value="1"/>
</dbReference>
<gene>
    <name evidence="6" type="primary">ITLN1</name>
    <name evidence="6" type="ORF">AWC38_SpisGene12940</name>
</gene>
<dbReference type="NCBIfam" id="NF040941">
    <property type="entry name" value="GGGWT_bact"/>
    <property type="match status" value="1"/>
</dbReference>
<evidence type="ECO:0000259" key="5">
    <source>
        <dbReference type="PROSITE" id="PS51406"/>
    </source>
</evidence>
<protein>
    <submittedName>
        <fullName evidence="6">Intelectin-1</fullName>
    </submittedName>
</protein>
<dbReference type="InterPro" id="IPR002181">
    <property type="entry name" value="Fibrinogen_a/b/g_C_dom"/>
</dbReference>
<keyword evidence="7" id="KW-1185">Reference proteome</keyword>
<comment type="caution">
    <text evidence="6">The sequence shown here is derived from an EMBL/GenBank/DDBJ whole genome shotgun (WGS) entry which is preliminary data.</text>
</comment>
<dbReference type="Proteomes" id="UP000225706">
    <property type="component" value="Unassembled WGS sequence"/>
</dbReference>
<dbReference type="InterPro" id="IPR003609">
    <property type="entry name" value="Pan_app"/>
</dbReference>
<dbReference type="AlphaFoldDB" id="A0A2B4RVS0"/>
<evidence type="ECO:0000256" key="2">
    <source>
        <dbReference type="ARBA" id="ARBA00022525"/>
    </source>
</evidence>
<keyword evidence="4" id="KW-1015">Disulfide bond</keyword>
<dbReference type="InterPro" id="IPR000885">
    <property type="entry name" value="Fib_collagen_C"/>
</dbReference>
<dbReference type="Gene3D" id="2.60.120.1000">
    <property type="match status" value="1"/>
</dbReference>
<dbReference type="Pfam" id="PF01410">
    <property type="entry name" value="COLFI"/>
    <property type="match status" value="1"/>
</dbReference>
<dbReference type="SUPFAM" id="SSF56496">
    <property type="entry name" value="Fibrinogen C-terminal domain-like"/>
    <property type="match status" value="1"/>
</dbReference>
<evidence type="ECO:0000256" key="1">
    <source>
        <dbReference type="ARBA" id="ARBA00004613"/>
    </source>
</evidence>
<dbReference type="GO" id="GO:0070492">
    <property type="term" value="F:oligosaccharide binding"/>
    <property type="evidence" value="ECO:0007669"/>
    <property type="project" value="TreeGrafter"/>
</dbReference>
<dbReference type="PANTHER" id="PTHR16146:SF46">
    <property type="entry name" value="INTELECTIN-1A-RELATED"/>
    <property type="match status" value="1"/>
</dbReference>
<dbReference type="GO" id="GO:0005201">
    <property type="term" value="F:extracellular matrix structural constituent"/>
    <property type="evidence" value="ECO:0007669"/>
    <property type="project" value="InterPro"/>
</dbReference>
<organism evidence="6 7">
    <name type="scientific">Stylophora pistillata</name>
    <name type="common">Smooth cauliflower coral</name>
    <dbReference type="NCBI Taxonomy" id="50429"/>
    <lineage>
        <taxon>Eukaryota</taxon>
        <taxon>Metazoa</taxon>
        <taxon>Cnidaria</taxon>
        <taxon>Anthozoa</taxon>
        <taxon>Hexacorallia</taxon>
        <taxon>Scleractinia</taxon>
        <taxon>Astrocoeniina</taxon>
        <taxon>Pocilloporidae</taxon>
        <taxon>Stylophora</taxon>
    </lineage>
</organism>
<name>A0A2B4RVS0_STYPI</name>
<accession>A0A2B4RVS0</accession>
<dbReference type="PANTHER" id="PTHR16146">
    <property type="entry name" value="INTELECTIN"/>
    <property type="match status" value="1"/>
</dbReference>
<dbReference type="GO" id="GO:0005581">
    <property type="term" value="C:collagen trimer"/>
    <property type="evidence" value="ECO:0007669"/>
    <property type="project" value="UniProtKB-KW"/>
</dbReference>
<evidence type="ECO:0000256" key="4">
    <source>
        <dbReference type="ARBA" id="ARBA00023157"/>
    </source>
</evidence>
<keyword evidence="3" id="KW-0176">Collagen</keyword>
<comment type="subcellular location">
    <subcellularLocation>
        <location evidence="1">Secreted</location>
    </subcellularLocation>
</comment>
<sequence length="318" mass="35716">MHTTAVKEDFECQMKCMEKDRCRSVNIHISESDGSRLCELNNSTRETKAGDFKQKKGSVYHGPIKASCTDVLNGRNGKAKSGQCHPGYKGIRCQTPKGGFNHNLSGHSCKEIRDANPLLKDGEYWIDLEKNGSLIKVYCDMTTDGGGWLLVSNVVVDEPSSRLYSSESSYREIGNCLNKNILLTTNAMKELRTQLSFTQLRFHCTKQQGRTFHVTTAANSTGEAVVQFFSGQRDTRPNACGSFMRMKDDTSKLAGECSRWSSWGAFSGGERFKVVAYVNGKYHWLFDNPGGLRWECDDYISSEFFGLSTGDFWKVFVR</sequence>
<evidence type="ECO:0000256" key="3">
    <source>
        <dbReference type="ARBA" id="ARBA00023119"/>
    </source>
</evidence>
<dbReference type="EMBL" id="LSMT01000236">
    <property type="protein sequence ID" value="PFX22544.1"/>
    <property type="molecule type" value="Genomic_DNA"/>
</dbReference>
<evidence type="ECO:0000313" key="7">
    <source>
        <dbReference type="Proteomes" id="UP000225706"/>
    </source>
</evidence>
<dbReference type="InterPro" id="IPR036056">
    <property type="entry name" value="Fibrinogen-like_C"/>
</dbReference>